<evidence type="ECO:0000313" key="3">
    <source>
        <dbReference type="Proteomes" id="UP000054107"/>
    </source>
</evidence>
<gene>
    <name evidence="2" type="primary">PARPA_00501.1 scaffold 888</name>
</gene>
<dbReference type="AlphaFoldDB" id="A0A0B7MN22"/>
<dbReference type="Proteomes" id="UP000054107">
    <property type="component" value="Unassembled WGS sequence"/>
</dbReference>
<name>A0A0B7MN22_9FUNG</name>
<accession>A0A0B7MN22</accession>
<feature type="transmembrane region" description="Helical" evidence="1">
    <location>
        <begin position="52"/>
        <end position="73"/>
    </location>
</feature>
<dbReference type="OrthoDB" id="2448606at2759"/>
<keyword evidence="3" id="KW-1185">Reference proteome</keyword>
<protein>
    <submittedName>
        <fullName evidence="2">Uncharacterized protein</fullName>
    </submittedName>
</protein>
<keyword evidence="1" id="KW-0472">Membrane</keyword>
<keyword evidence="1" id="KW-1133">Transmembrane helix</keyword>
<reference evidence="2 3" key="1">
    <citation type="submission" date="2014-09" db="EMBL/GenBank/DDBJ databases">
        <authorList>
            <person name="Ellenberger Sabrina"/>
        </authorList>
    </citation>
    <scope>NUCLEOTIDE SEQUENCE [LARGE SCALE GENOMIC DNA]</scope>
    <source>
        <strain evidence="2 3">CBS 412.66</strain>
    </source>
</reference>
<evidence type="ECO:0000256" key="1">
    <source>
        <dbReference type="SAM" id="Phobius"/>
    </source>
</evidence>
<proteinExistence type="predicted"/>
<sequence>MAPQSSKFSSCYMHTVYSLQFDKDANEIWEPDQRNSRERDQEKAYYRARPEYFVEFFFALGFISLAFCLLSLFSRKKISMSINGWQGYSAEPVGRDGSTIFTWFSILISGDLNWDVVQCLGLFGKNTIDHNKLRGSLGIHVALERYCGQGWGSHFALELKADGLYTMAGLLRVQHPMFISDSFGYAAKFSPWKEVLGVFEAHCVLKPNSNNSNNNESYIG</sequence>
<evidence type="ECO:0000313" key="2">
    <source>
        <dbReference type="EMBL" id="CEP07221.1"/>
    </source>
</evidence>
<keyword evidence="1" id="KW-0812">Transmembrane</keyword>
<dbReference type="EMBL" id="LN719137">
    <property type="protein sequence ID" value="CEP07221.1"/>
    <property type="molecule type" value="Genomic_DNA"/>
</dbReference>
<organism evidence="2 3">
    <name type="scientific">Parasitella parasitica</name>
    <dbReference type="NCBI Taxonomy" id="35722"/>
    <lineage>
        <taxon>Eukaryota</taxon>
        <taxon>Fungi</taxon>
        <taxon>Fungi incertae sedis</taxon>
        <taxon>Mucoromycota</taxon>
        <taxon>Mucoromycotina</taxon>
        <taxon>Mucoromycetes</taxon>
        <taxon>Mucorales</taxon>
        <taxon>Mucorineae</taxon>
        <taxon>Mucoraceae</taxon>
        <taxon>Parasitella</taxon>
    </lineage>
</organism>